<feature type="region of interest" description="Disordered" evidence="1">
    <location>
        <begin position="350"/>
        <end position="369"/>
    </location>
</feature>
<dbReference type="AlphaFoldDB" id="A0A915N7C7"/>
<sequence length="369" mass="40414">MDLASPGDPLSNNELILRIQKLGSSFTSNIEICQQQILTILGDIPLDTISTARLSPTLDWSEVLQTLDNQHFFVKSKNALQLLMIILITGIAPNPFPIGLIYRLWAGNKDDSNRAVGMWKCLDLVEIIFRLGDIPALSNQVLTLLRRSPGPMALCPDLLFLGVLQISMPMTQFRVHVLKYLVSVLLSGHSNAVPVFQFAWNFENHRVQMRQILFGSMAAYYSQNPEDQSRLTRILEITHELKGLSELLSINQFPFAIPRTGTSSTSSTSTSFMGGGGLPFMPIKMNEGRTSAGTPVIGSGAGGGGGHIGTPNTPTSNPFTLFQQRDQIMRNLRSTPGNEFRSPDFRNLSHLHSGSPSHGNVDFGGLIGV</sequence>
<dbReference type="Pfam" id="PF16418">
    <property type="entry name" value="CNOT1_HEAT"/>
    <property type="match status" value="1"/>
</dbReference>
<feature type="compositionally biased region" description="Low complexity" evidence="1">
    <location>
        <begin position="350"/>
        <end position="359"/>
    </location>
</feature>
<protein>
    <submittedName>
        <fullName evidence="4">CCR4-NOT transcription complex subunit 1 HEAT repeat domain-containing protein</fullName>
    </submittedName>
</protein>
<proteinExistence type="predicted"/>
<dbReference type="InterPro" id="IPR040398">
    <property type="entry name" value="Not1"/>
</dbReference>
<accession>A0A915N7C7</accession>
<dbReference type="GO" id="GO:0000932">
    <property type="term" value="C:P-body"/>
    <property type="evidence" value="ECO:0007669"/>
    <property type="project" value="TreeGrafter"/>
</dbReference>
<feature type="domain" description="CCR4-NOT transcription complex subunit 1 HEAT repeat" evidence="2">
    <location>
        <begin position="177"/>
        <end position="257"/>
    </location>
</feature>
<evidence type="ECO:0000256" key="1">
    <source>
        <dbReference type="SAM" id="MobiDB-lite"/>
    </source>
</evidence>
<dbReference type="GO" id="GO:0017148">
    <property type="term" value="P:negative regulation of translation"/>
    <property type="evidence" value="ECO:0007669"/>
    <property type="project" value="InterPro"/>
</dbReference>
<evidence type="ECO:0000313" key="4">
    <source>
        <dbReference type="WBParaSite" id="scaffold89_cov211.g204"/>
    </source>
</evidence>
<name>A0A915N7C7_MELJA</name>
<dbReference type="GO" id="GO:0030015">
    <property type="term" value="C:CCR4-NOT core complex"/>
    <property type="evidence" value="ECO:0007669"/>
    <property type="project" value="InterPro"/>
</dbReference>
<keyword evidence="3" id="KW-1185">Reference proteome</keyword>
<dbReference type="PANTHER" id="PTHR13162">
    <property type="entry name" value="CCR4-NOT TRANSCRIPTION COMPLEX"/>
    <property type="match status" value="1"/>
</dbReference>
<dbReference type="InterPro" id="IPR032194">
    <property type="entry name" value="CNOT1_HEAT"/>
</dbReference>
<evidence type="ECO:0000313" key="3">
    <source>
        <dbReference type="Proteomes" id="UP000887561"/>
    </source>
</evidence>
<dbReference type="GO" id="GO:0000288">
    <property type="term" value="P:nuclear-transcribed mRNA catabolic process, deadenylation-dependent decay"/>
    <property type="evidence" value="ECO:0007669"/>
    <property type="project" value="TreeGrafter"/>
</dbReference>
<reference evidence="4" key="1">
    <citation type="submission" date="2022-11" db="UniProtKB">
        <authorList>
            <consortium name="WormBaseParasite"/>
        </authorList>
    </citation>
    <scope>IDENTIFICATION</scope>
</reference>
<evidence type="ECO:0000259" key="2">
    <source>
        <dbReference type="Pfam" id="PF16418"/>
    </source>
</evidence>
<organism evidence="3 4">
    <name type="scientific">Meloidogyne javanica</name>
    <name type="common">Root-knot nematode worm</name>
    <dbReference type="NCBI Taxonomy" id="6303"/>
    <lineage>
        <taxon>Eukaryota</taxon>
        <taxon>Metazoa</taxon>
        <taxon>Ecdysozoa</taxon>
        <taxon>Nematoda</taxon>
        <taxon>Chromadorea</taxon>
        <taxon>Rhabditida</taxon>
        <taxon>Tylenchina</taxon>
        <taxon>Tylenchomorpha</taxon>
        <taxon>Tylenchoidea</taxon>
        <taxon>Meloidogynidae</taxon>
        <taxon>Meloidogyninae</taxon>
        <taxon>Meloidogyne</taxon>
        <taxon>Meloidogyne incognita group</taxon>
    </lineage>
</organism>
<dbReference type="PANTHER" id="PTHR13162:SF8">
    <property type="entry name" value="CCR4-NOT TRANSCRIPTION COMPLEX SUBUNIT 1"/>
    <property type="match status" value="1"/>
</dbReference>
<dbReference type="GO" id="GO:0060090">
    <property type="term" value="F:molecular adaptor activity"/>
    <property type="evidence" value="ECO:0007669"/>
    <property type="project" value="TreeGrafter"/>
</dbReference>
<dbReference type="Proteomes" id="UP000887561">
    <property type="component" value="Unplaced"/>
</dbReference>
<dbReference type="WBParaSite" id="scaffold89_cov211.g204">
    <property type="protein sequence ID" value="scaffold89_cov211.g204"/>
    <property type="gene ID" value="scaffold89_cov211.g204"/>
</dbReference>